<dbReference type="PROSITE" id="PS51257">
    <property type="entry name" value="PROKAR_LIPOPROTEIN"/>
    <property type="match status" value="1"/>
</dbReference>
<dbReference type="Proteomes" id="UP001597061">
    <property type="component" value="Unassembled WGS sequence"/>
</dbReference>
<comment type="caution">
    <text evidence="1">The sequence shown here is derived from an EMBL/GenBank/DDBJ whole genome shotgun (WGS) entry which is preliminary data.</text>
</comment>
<keyword evidence="2" id="KW-1185">Reference proteome</keyword>
<name>A0ABW3JN63_9FLAO</name>
<dbReference type="EMBL" id="JBHTJI010000008">
    <property type="protein sequence ID" value="MFD0990737.1"/>
    <property type="molecule type" value="Genomic_DNA"/>
</dbReference>
<protein>
    <recommendedName>
        <fullName evidence="3">Lipocalin-like protein</fullName>
    </recommendedName>
</protein>
<accession>A0ABW3JN63</accession>
<proteinExistence type="predicted"/>
<evidence type="ECO:0008006" key="3">
    <source>
        <dbReference type="Google" id="ProtNLM"/>
    </source>
</evidence>
<reference evidence="2" key="1">
    <citation type="journal article" date="2019" name="Int. J. Syst. Evol. Microbiol.">
        <title>The Global Catalogue of Microorganisms (GCM) 10K type strain sequencing project: providing services to taxonomists for standard genome sequencing and annotation.</title>
        <authorList>
            <consortium name="The Broad Institute Genomics Platform"/>
            <consortium name="The Broad Institute Genome Sequencing Center for Infectious Disease"/>
            <person name="Wu L."/>
            <person name="Ma J."/>
        </authorList>
    </citation>
    <scope>NUCLEOTIDE SEQUENCE [LARGE SCALE GENOMIC DNA]</scope>
    <source>
        <strain evidence="2">CCUG 62414</strain>
    </source>
</reference>
<evidence type="ECO:0000313" key="2">
    <source>
        <dbReference type="Proteomes" id="UP001597061"/>
    </source>
</evidence>
<evidence type="ECO:0000313" key="1">
    <source>
        <dbReference type="EMBL" id="MFD0990737.1"/>
    </source>
</evidence>
<organism evidence="1 2">
    <name type="scientific">Mariniflexile jejuense</name>
    <dbReference type="NCBI Taxonomy" id="1173582"/>
    <lineage>
        <taxon>Bacteria</taxon>
        <taxon>Pseudomonadati</taxon>
        <taxon>Bacteroidota</taxon>
        <taxon>Flavobacteriia</taxon>
        <taxon>Flavobacteriales</taxon>
        <taxon>Flavobacteriaceae</taxon>
        <taxon>Mariniflexile</taxon>
    </lineage>
</organism>
<gene>
    <name evidence="1" type="ORF">ACFQ1R_11565</name>
</gene>
<sequence>MKIIPTLLIAISLILSCQQNPDELIKGVWHYVDKKPPKPTLTKMTEISESGEEKIIDLEKEYPTMNELHFFLTFKNNSLTQNKFGLKLTTEFNIKDNIIYLDKKPFFKIIKLTEKELIVQRIDSGNQTKYDKVESDSPLLKLAE</sequence>
<dbReference type="RefSeq" id="WP_379926380.1">
    <property type="nucleotide sequence ID" value="NZ_JBHTJI010000008.1"/>
</dbReference>